<sequence length="201" mass="22332">MNISATILAAGSSQRMGGINKLLLPYKGEAIIKTVCQTLIDSFLDPVFVVIGFEYKKVAKSLPKSLDKIIYNNDWSKGMAKSINNAIASLPNNIDGNMIILGDMPLIKVKTINKLRDSFLKNNGEKIIYADHFGEQVNPVIFPKKYFNKILDLDGDKGCKNIISQNRKNSLGVSIDSSEVIFDCDTKEDYSDLVSMKFDNV</sequence>
<dbReference type="InterPro" id="IPR025877">
    <property type="entry name" value="MobA-like_NTP_Trfase"/>
</dbReference>
<dbReference type="AlphaFoldDB" id="A0A381ZZM8"/>
<protein>
    <recommendedName>
        <fullName evidence="1">MobA-like NTP transferase domain-containing protein</fullName>
    </recommendedName>
</protein>
<dbReference type="CDD" id="cd04182">
    <property type="entry name" value="GT_2_like_f"/>
    <property type="match status" value="1"/>
</dbReference>
<evidence type="ECO:0000313" key="2">
    <source>
        <dbReference type="EMBL" id="SVA94745.1"/>
    </source>
</evidence>
<dbReference type="EMBL" id="UINC01023319">
    <property type="protein sequence ID" value="SVA94745.1"/>
    <property type="molecule type" value="Genomic_DNA"/>
</dbReference>
<gene>
    <name evidence="2" type="ORF">METZ01_LOCUS147599</name>
</gene>
<dbReference type="PANTHER" id="PTHR43777:SF1">
    <property type="entry name" value="MOLYBDENUM COFACTOR CYTIDYLYLTRANSFERASE"/>
    <property type="match status" value="1"/>
</dbReference>
<dbReference type="Gene3D" id="3.90.550.10">
    <property type="entry name" value="Spore Coat Polysaccharide Biosynthesis Protein SpsA, Chain A"/>
    <property type="match status" value="1"/>
</dbReference>
<dbReference type="InterPro" id="IPR029044">
    <property type="entry name" value="Nucleotide-diphossugar_trans"/>
</dbReference>
<reference evidence="2" key="1">
    <citation type="submission" date="2018-05" db="EMBL/GenBank/DDBJ databases">
        <authorList>
            <person name="Lanie J.A."/>
            <person name="Ng W.-L."/>
            <person name="Kazmierczak K.M."/>
            <person name="Andrzejewski T.M."/>
            <person name="Davidsen T.M."/>
            <person name="Wayne K.J."/>
            <person name="Tettelin H."/>
            <person name="Glass J.I."/>
            <person name="Rusch D."/>
            <person name="Podicherti R."/>
            <person name="Tsui H.-C.T."/>
            <person name="Winkler M.E."/>
        </authorList>
    </citation>
    <scope>NUCLEOTIDE SEQUENCE</scope>
</reference>
<evidence type="ECO:0000259" key="1">
    <source>
        <dbReference type="Pfam" id="PF12804"/>
    </source>
</evidence>
<name>A0A381ZZM8_9ZZZZ</name>
<dbReference type="SUPFAM" id="SSF53448">
    <property type="entry name" value="Nucleotide-diphospho-sugar transferases"/>
    <property type="match status" value="1"/>
</dbReference>
<proteinExistence type="predicted"/>
<feature type="domain" description="MobA-like NTP transferase" evidence="1">
    <location>
        <begin position="5"/>
        <end position="166"/>
    </location>
</feature>
<organism evidence="2">
    <name type="scientific">marine metagenome</name>
    <dbReference type="NCBI Taxonomy" id="408172"/>
    <lineage>
        <taxon>unclassified sequences</taxon>
        <taxon>metagenomes</taxon>
        <taxon>ecological metagenomes</taxon>
    </lineage>
</organism>
<dbReference type="Pfam" id="PF12804">
    <property type="entry name" value="NTP_transf_3"/>
    <property type="match status" value="1"/>
</dbReference>
<accession>A0A381ZZM8</accession>
<dbReference type="PANTHER" id="PTHR43777">
    <property type="entry name" value="MOLYBDENUM COFACTOR CYTIDYLYLTRANSFERASE"/>
    <property type="match status" value="1"/>
</dbReference>
<dbReference type="GO" id="GO:0016779">
    <property type="term" value="F:nucleotidyltransferase activity"/>
    <property type="evidence" value="ECO:0007669"/>
    <property type="project" value="UniProtKB-ARBA"/>
</dbReference>